<dbReference type="PANTHER" id="PTHR23517">
    <property type="entry name" value="RESISTANCE PROTEIN MDTM, PUTATIVE-RELATED-RELATED"/>
    <property type="match status" value="1"/>
</dbReference>
<comment type="caution">
    <text evidence="11">The sequence shown here is derived from an EMBL/GenBank/DDBJ whole genome shotgun (WGS) entry which is preliminary data.</text>
</comment>
<evidence type="ECO:0000259" key="10">
    <source>
        <dbReference type="PROSITE" id="PS50850"/>
    </source>
</evidence>
<dbReference type="CDD" id="cd17346">
    <property type="entry name" value="MFS_DtpA_like"/>
    <property type="match status" value="1"/>
</dbReference>
<dbReference type="InterPro" id="IPR018456">
    <property type="entry name" value="PTR2_symporter_CS"/>
</dbReference>
<dbReference type="InterPro" id="IPR005279">
    <property type="entry name" value="Dipep/tripep_permease"/>
</dbReference>
<dbReference type="Gene3D" id="1.20.1250.20">
    <property type="entry name" value="MFS general substrate transporter like domains"/>
    <property type="match status" value="2"/>
</dbReference>
<evidence type="ECO:0000256" key="8">
    <source>
        <dbReference type="RuleBase" id="RU003755"/>
    </source>
</evidence>
<feature type="domain" description="Major facilitator superfamily (MFS) profile" evidence="10">
    <location>
        <begin position="13"/>
        <end position="413"/>
    </location>
</feature>
<dbReference type="SUPFAM" id="SSF103473">
    <property type="entry name" value="MFS general substrate transporter"/>
    <property type="match status" value="1"/>
</dbReference>
<feature type="transmembrane region" description="Helical" evidence="9">
    <location>
        <begin position="52"/>
        <end position="72"/>
    </location>
</feature>
<feature type="transmembrane region" description="Helical" evidence="9">
    <location>
        <begin position="294"/>
        <end position="312"/>
    </location>
</feature>
<dbReference type="RefSeq" id="WP_261295016.1">
    <property type="nucleotide sequence ID" value="NZ_JANQBK010000012.1"/>
</dbReference>
<gene>
    <name evidence="11" type="ORF">ACFONA_09570</name>
</gene>
<dbReference type="Proteomes" id="UP001595713">
    <property type="component" value="Unassembled WGS sequence"/>
</dbReference>
<keyword evidence="12" id="KW-1185">Reference proteome</keyword>
<feature type="transmembrane region" description="Helical" evidence="9">
    <location>
        <begin position="102"/>
        <end position="120"/>
    </location>
</feature>
<dbReference type="InterPro" id="IPR050171">
    <property type="entry name" value="MFS_Transporters"/>
</dbReference>
<evidence type="ECO:0000256" key="7">
    <source>
        <dbReference type="ARBA" id="ARBA00023136"/>
    </source>
</evidence>
<keyword evidence="2 8" id="KW-0813">Transport</keyword>
<accession>A0ABV7SWE3</accession>
<dbReference type="Pfam" id="PF00854">
    <property type="entry name" value="PTR2"/>
    <property type="match status" value="2"/>
</dbReference>
<evidence type="ECO:0000256" key="6">
    <source>
        <dbReference type="ARBA" id="ARBA00022989"/>
    </source>
</evidence>
<feature type="transmembrane region" description="Helical" evidence="9">
    <location>
        <begin position="389"/>
        <end position="408"/>
    </location>
</feature>
<comment type="similarity">
    <text evidence="8">Belongs to the major facilitator superfamily. Proton-dependent oligopeptide transporter (POT/PTR) (TC 2.A.17) family.</text>
</comment>
<evidence type="ECO:0000313" key="11">
    <source>
        <dbReference type="EMBL" id="MFC3580410.1"/>
    </source>
</evidence>
<dbReference type="InterPro" id="IPR020846">
    <property type="entry name" value="MFS_dom"/>
</dbReference>
<evidence type="ECO:0000256" key="1">
    <source>
        <dbReference type="ARBA" id="ARBA00004651"/>
    </source>
</evidence>
<evidence type="ECO:0000256" key="2">
    <source>
        <dbReference type="ARBA" id="ARBA00022448"/>
    </source>
</evidence>
<evidence type="ECO:0000256" key="3">
    <source>
        <dbReference type="ARBA" id="ARBA00022475"/>
    </source>
</evidence>
<keyword evidence="4 8" id="KW-0812">Transmembrane</keyword>
<comment type="subcellular location">
    <subcellularLocation>
        <location evidence="1">Cell membrane</location>
        <topology evidence="1">Multi-pass membrane protein</topology>
    </subcellularLocation>
    <subcellularLocation>
        <location evidence="8">Membrane</location>
        <topology evidence="8">Multi-pass membrane protein</topology>
    </subcellularLocation>
</comment>
<feature type="transmembrane region" description="Helical" evidence="9">
    <location>
        <begin position="217"/>
        <end position="234"/>
    </location>
</feature>
<feature type="transmembrane region" description="Helical" evidence="9">
    <location>
        <begin position="362"/>
        <end position="383"/>
    </location>
</feature>
<keyword evidence="3" id="KW-1003">Cell membrane</keyword>
<dbReference type="InterPro" id="IPR036259">
    <property type="entry name" value="MFS_trans_sf"/>
</dbReference>
<feature type="transmembrane region" description="Helical" evidence="9">
    <location>
        <begin position="141"/>
        <end position="161"/>
    </location>
</feature>
<keyword evidence="5" id="KW-0571">Peptide transport</keyword>
<evidence type="ECO:0000313" key="12">
    <source>
        <dbReference type="Proteomes" id="UP001595713"/>
    </source>
</evidence>
<keyword evidence="5" id="KW-0653">Protein transport</keyword>
<dbReference type="PANTHER" id="PTHR23517:SF15">
    <property type="entry name" value="PROTON-DEPENDENT OLIGOPEPTIDE FAMILY TRANSPORT PROTEIN"/>
    <property type="match status" value="1"/>
</dbReference>
<protein>
    <submittedName>
        <fullName evidence="11">Peptide MFS transporter</fullName>
    </submittedName>
</protein>
<feature type="transmembrane region" description="Helical" evidence="9">
    <location>
        <begin position="324"/>
        <end position="350"/>
    </location>
</feature>
<dbReference type="InterPro" id="IPR000109">
    <property type="entry name" value="POT_fam"/>
</dbReference>
<dbReference type="EMBL" id="JBHRXP010000004">
    <property type="protein sequence ID" value="MFC3580410.1"/>
    <property type="molecule type" value="Genomic_DNA"/>
</dbReference>
<dbReference type="PROSITE" id="PS01023">
    <property type="entry name" value="PTR2_2"/>
    <property type="match status" value="1"/>
</dbReference>
<dbReference type="NCBIfam" id="TIGR00924">
    <property type="entry name" value="yjdL_sub1_fam"/>
    <property type="match status" value="1"/>
</dbReference>
<proteinExistence type="inferred from homology"/>
<dbReference type="PROSITE" id="PS01022">
    <property type="entry name" value="PTR2_1"/>
    <property type="match status" value="1"/>
</dbReference>
<organism evidence="11 12">
    <name type="scientific">Sphingomonas hylomeconis</name>
    <dbReference type="NCBI Taxonomy" id="1395958"/>
    <lineage>
        <taxon>Bacteria</taxon>
        <taxon>Pseudomonadati</taxon>
        <taxon>Pseudomonadota</taxon>
        <taxon>Alphaproteobacteria</taxon>
        <taxon>Sphingomonadales</taxon>
        <taxon>Sphingomonadaceae</taxon>
        <taxon>Sphingomonas</taxon>
    </lineage>
</organism>
<name>A0ABV7SWE3_9SPHN</name>
<evidence type="ECO:0000256" key="4">
    <source>
        <dbReference type="ARBA" id="ARBA00022692"/>
    </source>
</evidence>
<feature type="transmembrane region" description="Helical" evidence="9">
    <location>
        <begin position="167"/>
        <end position="186"/>
    </location>
</feature>
<evidence type="ECO:0000256" key="5">
    <source>
        <dbReference type="ARBA" id="ARBA00022856"/>
    </source>
</evidence>
<reference evidence="12" key="1">
    <citation type="journal article" date="2019" name="Int. J. Syst. Evol. Microbiol.">
        <title>The Global Catalogue of Microorganisms (GCM) 10K type strain sequencing project: providing services to taxonomists for standard genome sequencing and annotation.</title>
        <authorList>
            <consortium name="The Broad Institute Genomics Platform"/>
            <consortium name="The Broad Institute Genome Sequencing Center for Infectious Disease"/>
            <person name="Wu L."/>
            <person name="Ma J."/>
        </authorList>
    </citation>
    <scope>NUCLEOTIDE SEQUENCE [LARGE SCALE GENOMIC DNA]</scope>
    <source>
        <strain evidence="12">KCTC 42739</strain>
    </source>
</reference>
<dbReference type="PROSITE" id="PS50850">
    <property type="entry name" value="MFS"/>
    <property type="match status" value="1"/>
</dbReference>
<keyword evidence="6 9" id="KW-1133">Transmembrane helix</keyword>
<feature type="transmembrane region" description="Helical" evidence="9">
    <location>
        <begin position="262"/>
        <end position="282"/>
    </location>
</feature>
<evidence type="ECO:0000256" key="9">
    <source>
        <dbReference type="SAM" id="Phobius"/>
    </source>
</evidence>
<keyword evidence="7 9" id="KW-0472">Membrane</keyword>
<sequence>MTAEQTWFGHPRGLTVLFLTNMWEQFSYYGMRALLVYYMTKQLMMSQGSASLVYGAYTACAYFTPIVGGIIADRWLGKRNAILIGGSVMAAGHFMMAFEPLFYPALITIALGNGLFLPSLPSQIGDLYAPGDARAGSAYNVYYVGVNIGGFLAPLICGTLGELYGWHWGFGAAGIGMLAGLAIYVAGQRHLAPQHRPPRPDPAPDVPAPIRFPRKTLLVLLAIALSVTVFRGAYEQVGNTLALWADAGVDRRVGAATIPMTWFQSLNPLLVMVMTPPLLALWRRRSATGAAEHPARRMAVGAMIVAAAYLMLAAVEAAGGPAHWLWLVAFFVVLTLGELHILPTGLGLFARLAPQGLGATTVAAWFLASFAGSLAAGLVGTLWSGTTHAGFFLLLALIAAAAAAMLLLTDRTKGLEIRSSDIG</sequence>